<proteinExistence type="predicted"/>
<feature type="region of interest" description="Disordered" evidence="1">
    <location>
        <begin position="1"/>
        <end position="22"/>
    </location>
</feature>
<gene>
    <name evidence="3" type="ORF">LTRI10_LOCUS20813</name>
</gene>
<evidence type="ECO:0000313" key="4">
    <source>
        <dbReference type="Proteomes" id="UP001497516"/>
    </source>
</evidence>
<protein>
    <recommendedName>
        <fullName evidence="2">Myb/SANT-like domain-containing protein</fullName>
    </recommendedName>
</protein>
<dbReference type="Proteomes" id="UP001497516">
    <property type="component" value="Chromosome 3"/>
</dbReference>
<evidence type="ECO:0000313" key="3">
    <source>
        <dbReference type="EMBL" id="CAL1379283.1"/>
    </source>
</evidence>
<dbReference type="PANTHER" id="PTHR46929">
    <property type="entry name" value="EXPRESSED PROTEIN"/>
    <property type="match status" value="1"/>
</dbReference>
<keyword evidence="4" id="KW-1185">Reference proteome</keyword>
<accession>A0AAV2E0V3</accession>
<sequence length="115" mass="13093">MAEALEQDTEKTPHVDDDSGSNGYFKWTDEMDKVMLEVLREYKNKGHKDDRNVSKAAHLANALKEKYNVKLSTDKLQNRLKTLKVHLGLALDLLTQSSGFSWNDVTKKIEASKEV</sequence>
<evidence type="ECO:0000256" key="1">
    <source>
        <dbReference type="SAM" id="MobiDB-lite"/>
    </source>
</evidence>
<name>A0AAV2E0V3_9ROSI</name>
<organism evidence="3 4">
    <name type="scientific">Linum trigynum</name>
    <dbReference type="NCBI Taxonomy" id="586398"/>
    <lineage>
        <taxon>Eukaryota</taxon>
        <taxon>Viridiplantae</taxon>
        <taxon>Streptophyta</taxon>
        <taxon>Embryophyta</taxon>
        <taxon>Tracheophyta</taxon>
        <taxon>Spermatophyta</taxon>
        <taxon>Magnoliopsida</taxon>
        <taxon>eudicotyledons</taxon>
        <taxon>Gunneridae</taxon>
        <taxon>Pentapetalae</taxon>
        <taxon>rosids</taxon>
        <taxon>fabids</taxon>
        <taxon>Malpighiales</taxon>
        <taxon>Linaceae</taxon>
        <taxon>Linum</taxon>
    </lineage>
</organism>
<feature type="compositionally biased region" description="Basic and acidic residues" evidence="1">
    <location>
        <begin position="8"/>
        <end position="17"/>
    </location>
</feature>
<dbReference type="EMBL" id="OZ034816">
    <property type="protein sequence ID" value="CAL1379283.1"/>
    <property type="molecule type" value="Genomic_DNA"/>
</dbReference>
<dbReference type="Pfam" id="PF12776">
    <property type="entry name" value="Myb_DNA-bind_3"/>
    <property type="match status" value="1"/>
</dbReference>
<evidence type="ECO:0000259" key="2">
    <source>
        <dbReference type="Pfam" id="PF12776"/>
    </source>
</evidence>
<reference evidence="3 4" key="1">
    <citation type="submission" date="2024-04" db="EMBL/GenBank/DDBJ databases">
        <authorList>
            <person name="Fracassetti M."/>
        </authorList>
    </citation>
    <scope>NUCLEOTIDE SEQUENCE [LARGE SCALE GENOMIC DNA]</scope>
</reference>
<feature type="domain" description="Myb/SANT-like" evidence="2">
    <location>
        <begin position="26"/>
        <end position="115"/>
    </location>
</feature>
<dbReference type="PANTHER" id="PTHR46929:SF3">
    <property type="entry name" value="MYB_SANT-LIKE DOMAIN-CONTAINING PROTEIN"/>
    <property type="match status" value="1"/>
</dbReference>
<dbReference type="InterPro" id="IPR024752">
    <property type="entry name" value="Myb/SANT-like_dom"/>
</dbReference>
<dbReference type="AlphaFoldDB" id="A0AAV2E0V3"/>